<keyword evidence="6 7" id="KW-0472">Membrane</keyword>
<dbReference type="GO" id="GO:0005886">
    <property type="term" value="C:plasma membrane"/>
    <property type="evidence" value="ECO:0007669"/>
    <property type="project" value="UniProtKB-SubCell"/>
</dbReference>
<keyword evidence="5 7" id="KW-1133">Transmembrane helix</keyword>
<dbReference type="RefSeq" id="WP_161836451.1">
    <property type="nucleotide sequence ID" value="NZ_CP048000.1"/>
</dbReference>
<dbReference type="PANTHER" id="PTHR43744">
    <property type="entry name" value="ABC TRANSPORTER PERMEASE PROTEIN MG189-RELATED-RELATED"/>
    <property type="match status" value="1"/>
</dbReference>
<keyword evidence="3" id="KW-1003">Cell membrane</keyword>
<keyword evidence="4 7" id="KW-0812">Transmembrane</keyword>
<feature type="transmembrane region" description="Helical" evidence="7">
    <location>
        <begin position="71"/>
        <end position="95"/>
    </location>
</feature>
<protein>
    <submittedName>
        <fullName evidence="9">ABC transporter permease subunit</fullName>
    </submittedName>
</protein>
<reference evidence="9 10" key="1">
    <citation type="submission" date="2020-01" db="EMBL/GenBank/DDBJ databases">
        <title>Genome analysis of Anaerocolumna sp. CBA3638.</title>
        <authorList>
            <person name="Kim J."/>
            <person name="Roh S.W."/>
        </authorList>
    </citation>
    <scope>NUCLEOTIDE SEQUENCE [LARGE SCALE GENOMIC DNA]</scope>
    <source>
        <strain evidence="9 10">CBA3638</strain>
    </source>
</reference>
<feature type="transmembrane region" description="Helical" evidence="7">
    <location>
        <begin position="246"/>
        <end position="269"/>
    </location>
</feature>
<feature type="transmembrane region" description="Helical" evidence="7">
    <location>
        <begin position="12"/>
        <end position="31"/>
    </location>
</feature>
<evidence type="ECO:0000256" key="4">
    <source>
        <dbReference type="ARBA" id="ARBA00022692"/>
    </source>
</evidence>
<feature type="transmembrane region" description="Helical" evidence="7">
    <location>
        <begin position="184"/>
        <end position="207"/>
    </location>
</feature>
<evidence type="ECO:0000313" key="10">
    <source>
        <dbReference type="Proteomes" id="UP000464314"/>
    </source>
</evidence>
<dbReference type="Pfam" id="PF00528">
    <property type="entry name" value="BPD_transp_1"/>
    <property type="match status" value="1"/>
</dbReference>
<keyword evidence="10" id="KW-1185">Reference proteome</keyword>
<accession>A0A6P1TIC3</accession>
<evidence type="ECO:0000256" key="3">
    <source>
        <dbReference type="ARBA" id="ARBA00022475"/>
    </source>
</evidence>
<gene>
    <name evidence="9" type="ORF">Ana3638_01685</name>
</gene>
<evidence type="ECO:0000259" key="8">
    <source>
        <dbReference type="PROSITE" id="PS50928"/>
    </source>
</evidence>
<dbReference type="KEGG" id="anr:Ana3638_01685"/>
<feature type="domain" description="ABC transmembrane type-1" evidence="8">
    <location>
        <begin position="72"/>
        <end position="264"/>
    </location>
</feature>
<dbReference type="SUPFAM" id="SSF161098">
    <property type="entry name" value="MetI-like"/>
    <property type="match status" value="1"/>
</dbReference>
<evidence type="ECO:0000256" key="1">
    <source>
        <dbReference type="ARBA" id="ARBA00004651"/>
    </source>
</evidence>
<dbReference type="Gene3D" id="1.10.3720.10">
    <property type="entry name" value="MetI-like"/>
    <property type="match status" value="1"/>
</dbReference>
<dbReference type="Proteomes" id="UP000464314">
    <property type="component" value="Chromosome"/>
</dbReference>
<dbReference type="InterPro" id="IPR000515">
    <property type="entry name" value="MetI-like"/>
</dbReference>
<keyword evidence="2 7" id="KW-0813">Transport</keyword>
<proteinExistence type="inferred from homology"/>
<evidence type="ECO:0000256" key="5">
    <source>
        <dbReference type="ARBA" id="ARBA00022989"/>
    </source>
</evidence>
<name>A0A6P1TIC3_9FIRM</name>
<organism evidence="9 10">
    <name type="scientific">Anaerocolumna sedimenticola</name>
    <dbReference type="NCBI Taxonomy" id="2696063"/>
    <lineage>
        <taxon>Bacteria</taxon>
        <taxon>Bacillati</taxon>
        <taxon>Bacillota</taxon>
        <taxon>Clostridia</taxon>
        <taxon>Lachnospirales</taxon>
        <taxon>Lachnospiraceae</taxon>
        <taxon>Anaerocolumna</taxon>
    </lineage>
</organism>
<evidence type="ECO:0000256" key="2">
    <source>
        <dbReference type="ARBA" id="ARBA00022448"/>
    </source>
</evidence>
<evidence type="ECO:0000313" key="9">
    <source>
        <dbReference type="EMBL" id="QHQ59666.1"/>
    </source>
</evidence>
<evidence type="ECO:0000256" key="7">
    <source>
        <dbReference type="RuleBase" id="RU363032"/>
    </source>
</evidence>
<sequence>MKKSHIREISYHIFLIVFGVGMLYPLIWMLFSSFKPNTEIFKGLSLLPQQWIIDNYIEGWKGISGVTYAKFFLNSFFLVICAVIGNVCSCILAAYAFGKLKFPLKGFWFSIMLVTLMLPMHVKLIPQYIMYNSFGWVNTYLPLIVPKYLATDGFFIFLMTQFIRALPREIDEAAIVDGCGTFKLFARIVVPLSIPAIITTSIFTFLWTWNDFFGQMIYISDVKKYTVSLALRQFIDTMGNSSWGGLFAMSILSLVPLFMMFVIFQNYLVEGITAGSVKG</sequence>
<dbReference type="PANTHER" id="PTHR43744:SF6">
    <property type="entry name" value="ABC TRANSPORTER PERMEASE PROTEIN YESQ-RELATED"/>
    <property type="match status" value="1"/>
</dbReference>
<feature type="transmembrane region" description="Helical" evidence="7">
    <location>
        <begin position="107"/>
        <end position="125"/>
    </location>
</feature>
<comment type="subcellular location">
    <subcellularLocation>
        <location evidence="1 7">Cell membrane</location>
        <topology evidence="1 7">Multi-pass membrane protein</topology>
    </subcellularLocation>
</comment>
<dbReference type="PROSITE" id="PS50928">
    <property type="entry name" value="ABC_TM1"/>
    <property type="match status" value="1"/>
</dbReference>
<feature type="transmembrane region" description="Helical" evidence="7">
    <location>
        <begin position="145"/>
        <end position="163"/>
    </location>
</feature>
<dbReference type="CDD" id="cd06261">
    <property type="entry name" value="TM_PBP2"/>
    <property type="match status" value="1"/>
</dbReference>
<dbReference type="EMBL" id="CP048000">
    <property type="protein sequence ID" value="QHQ59666.1"/>
    <property type="molecule type" value="Genomic_DNA"/>
</dbReference>
<comment type="similarity">
    <text evidence="7">Belongs to the binding-protein-dependent transport system permease family.</text>
</comment>
<dbReference type="AlphaFoldDB" id="A0A6P1TIC3"/>
<dbReference type="InterPro" id="IPR035906">
    <property type="entry name" value="MetI-like_sf"/>
</dbReference>
<dbReference type="GO" id="GO:0055085">
    <property type="term" value="P:transmembrane transport"/>
    <property type="evidence" value="ECO:0007669"/>
    <property type="project" value="InterPro"/>
</dbReference>
<evidence type="ECO:0000256" key="6">
    <source>
        <dbReference type="ARBA" id="ARBA00023136"/>
    </source>
</evidence>